<reference evidence="7" key="1">
    <citation type="submission" date="2018-05" db="EMBL/GenBank/DDBJ databases">
        <title>Genome Sequencing of selected type strains of the family Eggerthellaceae.</title>
        <authorList>
            <person name="Danylec N."/>
            <person name="Stoll D.A."/>
            <person name="Doetsch A."/>
            <person name="Huch M."/>
        </authorList>
    </citation>
    <scope>NUCLEOTIDE SEQUENCE [LARGE SCALE GENOMIC DNA]</scope>
    <source>
        <strain evidence="7">DSM 24851</strain>
    </source>
</reference>
<proteinExistence type="predicted"/>
<evidence type="ECO:0000256" key="1">
    <source>
        <dbReference type="ARBA" id="ARBA00023015"/>
    </source>
</evidence>
<keyword evidence="4" id="KW-1133">Transmembrane helix</keyword>
<keyword evidence="2" id="KW-0238">DNA-binding</keyword>
<dbReference type="InterPro" id="IPR036388">
    <property type="entry name" value="WH-like_DNA-bd_sf"/>
</dbReference>
<sequence length="185" mass="20180">MGGVWGRPDMPLQTRHVFIVLLAFALLAEVSSKREISPWTLLGGLYAGAAVCSFLGARLYALVGADSIGPALLPVASAYFAYVVLAALIRSRRLIERMAKREGMTGQGAGSAGMPKACERLSARYALSAREAEVLTYLAGGHGSPYIAEKLFISENTVRTHMRNMYRKMGISSKEELILRLEEER</sequence>
<feature type="transmembrane region" description="Helical" evidence="4">
    <location>
        <begin position="67"/>
        <end position="89"/>
    </location>
</feature>
<dbReference type="Pfam" id="PF00196">
    <property type="entry name" value="GerE"/>
    <property type="match status" value="1"/>
</dbReference>
<feature type="domain" description="HTH luxR-type" evidence="5">
    <location>
        <begin position="120"/>
        <end position="185"/>
    </location>
</feature>
<organism evidence="6 7">
    <name type="scientific">Slackia equolifaciens</name>
    <dbReference type="NCBI Taxonomy" id="498718"/>
    <lineage>
        <taxon>Bacteria</taxon>
        <taxon>Bacillati</taxon>
        <taxon>Actinomycetota</taxon>
        <taxon>Coriobacteriia</taxon>
        <taxon>Eggerthellales</taxon>
        <taxon>Eggerthellaceae</taxon>
        <taxon>Slackia</taxon>
    </lineage>
</organism>
<evidence type="ECO:0000256" key="4">
    <source>
        <dbReference type="SAM" id="Phobius"/>
    </source>
</evidence>
<dbReference type="PROSITE" id="PS50043">
    <property type="entry name" value="HTH_LUXR_2"/>
    <property type="match status" value="1"/>
</dbReference>
<feature type="transmembrane region" description="Helical" evidence="4">
    <location>
        <begin position="40"/>
        <end position="61"/>
    </location>
</feature>
<dbReference type="AlphaFoldDB" id="A0A3N0ATA0"/>
<keyword evidence="3" id="KW-0804">Transcription</keyword>
<dbReference type="PRINTS" id="PR00038">
    <property type="entry name" value="HTHLUXR"/>
</dbReference>
<dbReference type="InterPro" id="IPR000792">
    <property type="entry name" value="Tscrpt_reg_LuxR_C"/>
</dbReference>
<dbReference type="SUPFAM" id="SSF46894">
    <property type="entry name" value="C-terminal effector domain of the bipartite response regulators"/>
    <property type="match status" value="1"/>
</dbReference>
<keyword evidence="4" id="KW-0812">Transmembrane</keyword>
<feature type="transmembrane region" description="Helical" evidence="4">
    <location>
        <begin position="12"/>
        <end position="28"/>
    </location>
</feature>
<accession>A0A3N0ATA0</accession>
<evidence type="ECO:0000313" key="6">
    <source>
        <dbReference type="EMBL" id="RNL37830.1"/>
    </source>
</evidence>
<dbReference type="Gene3D" id="1.10.10.10">
    <property type="entry name" value="Winged helix-like DNA-binding domain superfamily/Winged helix DNA-binding domain"/>
    <property type="match status" value="1"/>
</dbReference>
<protein>
    <recommendedName>
        <fullName evidence="5">HTH luxR-type domain-containing protein</fullName>
    </recommendedName>
</protein>
<evidence type="ECO:0000256" key="2">
    <source>
        <dbReference type="ARBA" id="ARBA00023125"/>
    </source>
</evidence>
<dbReference type="PROSITE" id="PS00622">
    <property type="entry name" value="HTH_LUXR_1"/>
    <property type="match status" value="1"/>
</dbReference>
<gene>
    <name evidence="6" type="ORF">DMP06_10160</name>
</gene>
<evidence type="ECO:0000256" key="3">
    <source>
        <dbReference type="ARBA" id="ARBA00023163"/>
    </source>
</evidence>
<dbReference type="GO" id="GO:0006355">
    <property type="term" value="P:regulation of DNA-templated transcription"/>
    <property type="evidence" value="ECO:0007669"/>
    <property type="project" value="InterPro"/>
</dbReference>
<dbReference type="SMART" id="SM00421">
    <property type="entry name" value="HTH_LUXR"/>
    <property type="match status" value="1"/>
</dbReference>
<keyword evidence="1" id="KW-0805">Transcription regulation</keyword>
<dbReference type="CDD" id="cd06170">
    <property type="entry name" value="LuxR_C_like"/>
    <property type="match status" value="1"/>
</dbReference>
<comment type="caution">
    <text evidence="6">The sequence shown here is derived from an EMBL/GenBank/DDBJ whole genome shotgun (WGS) entry which is preliminary data.</text>
</comment>
<evidence type="ECO:0000313" key="7">
    <source>
        <dbReference type="Proteomes" id="UP000269591"/>
    </source>
</evidence>
<name>A0A3N0ATA0_9ACTN</name>
<dbReference type="Proteomes" id="UP000269591">
    <property type="component" value="Unassembled WGS sequence"/>
</dbReference>
<dbReference type="GO" id="GO:0003677">
    <property type="term" value="F:DNA binding"/>
    <property type="evidence" value="ECO:0007669"/>
    <property type="project" value="UniProtKB-KW"/>
</dbReference>
<dbReference type="InterPro" id="IPR016032">
    <property type="entry name" value="Sig_transdc_resp-reg_C-effctor"/>
</dbReference>
<dbReference type="PANTHER" id="PTHR44688">
    <property type="entry name" value="DNA-BINDING TRANSCRIPTIONAL ACTIVATOR DEVR_DOSR"/>
    <property type="match status" value="1"/>
</dbReference>
<evidence type="ECO:0000259" key="5">
    <source>
        <dbReference type="PROSITE" id="PS50043"/>
    </source>
</evidence>
<keyword evidence="7" id="KW-1185">Reference proteome</keyword>
<dbReference type="EMBL" id="QIBX01000022">
    <property type="protein sequence ID" value="RNL37830.1"/>
    <property type="molecule type" value="Genomic_DNA"/>
</dbReference>
<dbReference type="PANTHER" id="PTHR44688:SF16">
    <property type="entry name" value="DNA-BINDING TRANSCRIPTIONAL ACTIVATOR DEVR_DOSR"/>
    <property type="match status" value="1"/>
</dbReference>
<keyword evidence="4" id="KW-0472">Membrane</keyword>